<comment type="caution">
    <text evidence="2">The sequence shown here is derived from an EMBL/GenBank/DDBJ whole genome shotgun (WGS) entry which is preliminary data.</text>
</comment>
<evidence type="ECO:0000313" key="3">
    <source>
        <dbReference type="Proteomes" id="UP001163846"/>
    </source>
</evidence>
<protein>
    <recommendedName>
        <fullName evidence="1">F-box domain-containing protein</fullName>
    </recommendedName>
</protein>
<name>A0AA38UE98_9AGAR</name>
<feature type="domain" description="F-box" evidence="1">
    <location>
        <begin position="16"/>
        <end position="56"/>
    </location>
</feature>
<evidence type="ECO:0000313" key="2">
    <source>
        <dbReference type="EMBL" id="KAJ3838171.1"/>
    </source>
</evidence>
<gene>
    <name evidence="2" type="ORF">F5878DRAFT_620280</name>
</gene>
<dbReference type="SUPFAM" id="SSF81383">
    <property type="entry name" value="F-box domain"/>
    <property type="match status" value="1"/>
</dbReference>
<dbReference type="EMBL" id="MU806198">
    <property type="protein sequence ID" value="KAJ3838171.1"/>
    <property type="molecule type" value="Genomic_DNA"/>
</dbReference>
<dbReference type="SMART" id="SM00256">
    <property type="entry name" value="FBOX"/>
    <property type="match status" value="1"/>
</dbReference>
<dbReference type="Proteomes" id="UP001163846">
    <property type="component" value="Unassembled WGS sequence"/>
</dbReference>
<proteinExistence type="predicted"/>
<dbReference type="Pfam" id="PF12937">
    <property type="entry name" value="F-box-like"/>
    <property type="match status" value="1"/>
</dbReference>
<reference evidence="2" key="1">
    <citation type="submission" date="2022-08" db="EMBL/GenBank/DDBJ databases">
        <authorList>
            <consortium name="DOE Joint Genome Institute"/>
            <person name="Min B."/>
            <person name="Riley R."/>
            <person name="Sierra-Patev S."/>
            <person name="Naranjo-Ortiz M."/>
            <person name="Looney B."/>
            <person name="Konkel Z."/>
            <person name="Slot J.C."/>
            <person name="Sakamoto Y."/>
            <person name="Steenwyk J.L."/>
            <person name="Rokas A."/>
            <person name="Carro J."/>
            <person name="Camarero S."/>
            <person name="Ferreira P."/>
            <person name="Molpeceres G."/>
            <person name="Ruiz-Duenas F.J."/>
            <person name="Serrano A."/>
            <person name="Henrissat B."/>
            <person name="Drula E."/>
            <person name="Hughes K.W."/>
            <person name="Mata J.L."/>
            <person name="Ishikawa N.K."/>
            <person name="Vargas-Isla R."/>
            <person name="Ushijima S."/>
            <person name="Smith C.A."/>
            <person name="Ahrendt S."/>
            <person name="Andreopoulos W."/>
            <person name="He G."/>
            <person name="Labutti K."/>
            <person name="Lipzen A."/>
            <person name="Ng V."/>
            <person name="Sandor L."/>
            <person name="Barry K."/>
            <person name="Martinez A.T."/>
            <person name="Xiao Y."/>
            <person name="Gibbons J.G."/>
            <person name="Terashima K."/>
            <person name="Hibbett D.S."/>
            <person name="Grigoriev I.V."/>
        </authorList>
    </citation>
    <scope>NUCLEOTIDE SEQUENCE</scope>
    <source>
        <strain evidence="2">TFB9207</strain>
    </source>
</reference>
<evidence type="ECO:0000259" key="1">
    <source>
        <dbReference type="PROSITE" id="PS50181"/>
    </source>
</evidence>
<organism evidence="2 3">
    <name type="scientific">Lentinula raphanica</name>
    <dbReference type="NCBI Taxonomy" id="153919"/>
    <lineage>
        <taxon>Eukaryota</taxon>
        <taxon>Fungi</taxon>
        <taxon>Dikarya</taxon>
        <taxon>Basidiomycota</taxon>
        <taxon>Agaricomycotina</taxon>
        <taxon>Agaricomycetes</taxon>
        <taxon>Agaricomycetidae</taxon>
        <taxon>Agaricales</taxon>
        <taxon>Marasmiineae</taxon>
        <taxon>Omphalotaceae</taxon>
        <taxon>Lentinula</taxon>
    </lineage>
</organism>
<dbReference type="InterPro" id="IPR001810">
    <property type="entry name" value="F-box_dom"/>
</dbReference>
<dbReference type="Gene3D" id="1.20.1280.50">
    <property type="match status" value="1"/>
</dbReference>
<dbReference type="AlphaFoldDB" id="A0AA38UE98"/>
<dbReference type="InterPro" id="IPR036047">
    <property type="entry name" value="F-box-like_dom_sf"/>
</dbReference>
<dbReference type="SUPFAM" id="SSF52047">
    <property type="entry name" value="RNI-like"/>
    <property type="match status" value="1"/>
</dbReference>
<sequence>MMPSQNPFTTDPLDISVPNEVLFEIFENLPISDIARLTCVSRGFNDVAEHILYSSISIRDVLSTSSSFPSRTKTCCESILQRAHLGKSIRGFHIRWQIDVHTSSSCQFNLGPTLERLEQVLRSGILSSLESLELWLGPANRRVQPSIPHTIERLILNSHFPQLSSCSLGAEWAKGLPSYSTILDGFLGSLQLLRHLKLHDHHAALNLSPLALPILSSFRGSPATSASLLPGRPIQYLSLIGDDYDVTQEILTRLARTTVPLRFLDLSGMSVRPVVLRNLATYLPAIEVLKVRLALRHTLHYALTGIRLLTMLSTVLSIYRRLVYLDLSPTSVAGRDTEQELSLCNEWYRACPSLERITFPSHSDWFLVSDGTWICKA</sequence>
<keyword evidence="3" id="KW-1185">Reference proteome</keyword>
<accession>A0AA38UE98</accession>
<dbReference type="CDD" id="cd09917">
    <property type="entry name" value="F-box_SF"/>
    <property type="match status" value="1"/>
</dbReference>
<dbReference type="PROSITE" id="PS50181">
    <property type="entry name" value="FBOX"/>
    <property type="match status" value="1"/>
</dbReference>